<keyword evidence="1 18" id="KW-1121">Modulation of host cell cycle by virus</keyword>
<keyword evidence="4 18" id="KW-0945">Host-virus interaction</keyword>
<comment type="subunit">
    <text evidence="18">Homodimer. Homooligomer. Interacts with host RB1; this interaction induces dissociation of RB1-E2F1 complex thereby disrupting RB1 activity. Interacts with host EP300; this interaction represses EP300 transcriptional activity. Interacts with protein E2; this interaction inhibits E7 oncogenic activity. Interacts with host TMEM173/STING; this interaction impairs the ability of TMEM173/STING to sense cytosolic DNA and promote the production of type I interferon (IFN-alpha and IFN-beta).</text>
</comment>
<evidence type="ECO:0000256" key="7">
    <source>
        <dbReference type="ARBA" id="ARBA00022771"/>
    </source>
</evidence>
<evidence type="ECO:0000256" key="16">
    <source>
        <dbReference type="ARBA" id="ARBA00023280"/>
    </source>
</evidence>
<comment type="subcellular location">
    <subcellularLocation>
        <location evidence="18">Host cytoplasm</location>
    </subcellularLocation>
    <subcellularLocation>
        <location evidence="18">Host nucleus</location>
    </subcellularLocation>
    <text evidence="18">Predominantly found in the host nucleus.</text>
</comment>
<keyword evidence="16 18" id="KW-0899">Viral immunoevasion</keyword>
<dbReference type="GO" id="GO:0006351">
    <property type="term" value="P:DNA-templated transcription"/>
    <property type="evidence" value="ECO:0007669"/>
    <property type="project" value="UniProtKB-UniRule"/>
</dbReference>
<comment type="function">
    <text evidence="18">Plays a role in viral genome replication by driving entry of quiescent cells into the cell cycle. Stimulation of progression from G1 to S phase allows the virus to efficiently use the cellular DNA replicating machinery to achieve viral genome replication. E7 protein has both transforming and trans-activating activities. Induces the disassembly of the E2F1 transcription factor from RB1, with subsequent transcriptional activation of E2F1-regulated S-phase genes. Interferes with host histone deacetylation mediated by HDAC1 and HDAC2, leading to transcription activation. Plays also a role in the inhibition of both antiviral and antiproliferative functions of host interferon alpha. Interaction with host TMEM173/STING impairs the ability of TMEM173/STING to sense cytosolic DNA and promote the production of type I interferon (IFN-alpha and IFN-beta).</text>
</comment>
<feature type="region of interest" description="Disordered" evidence="19">
    <location>
        <begin position="1"/>
        <end position="20"/>
    </location>
</feature>
<evidence type="ECO:0000256" key="19">
    <source>
        <dbReference type="SAM" id="MobiDB-lite"/>
    </source>
</evidence>
<dbReference type="GO" id="GO:0019904">
    <property type="term" value="F:protein domain specific binding"/>
    <property type="evidence" value="ECO:0007669"/>
    <property type="project" value="UniProtKB-UniRule"/>
</dbReference>
<evidence type="ECO:0000256" key="5">
    <source>
        <dbReference type="ARBA" id="ARBA00022632"/>
    </source>
</evidence>
<organismHost>
    <name type="scientific">Bos taurus</name>
    <name type="common">Bovine</name>
    <dbReference type="NCBI Taxonomy" id="9913"/>
</organismHost>
<protein>
    <recommendedName>
        <fullName evidence="18">Protein E7</fullName>
    </recommendedName>
</protein>
<keyword evidence="5 18" id="KW-1090">Inhibition of host innate immune response by virus</keyword>
<keyword evidence="17 18" id="KW-1078">G1/S host cell cycle checkpoint dysregulation by virus</keyword>
<feature type="region of interest" description="Disordered" evidence="19">
    <location>
        <begin position="25"/>
        <end position="65"/>
    </location>
</feature>
<reference evidence="20" key="1">
    <citation type="submission" date="2017-07" db="EMBL/GenBank/DDBJ databases">
        <title>Complete genome and phylogenetic analysis of bovine papillomavirus type 1.</title>
        <authorList>
            <person name="Peng H."/>
            <person name="Li J."/>
            <person name="Wu C.L."/>
        </authorList>
    </citation>
    <scope>NUCLEOTIDE SEQUENCE</scope>
    <source>
        <strain evidence="20">BPV-GX-BS160810</strain>
    </source>
</reference>
<dbReference type="GO" id="GO:0039502">
    <property type="term" value="P:symbiont-mediated suppression of host type I interferon-mediated signaling pathway"/>
    <property type="evidence" value="ECO:0007669"/>
    <property type="project" value="UniProtKB-UniRule"/>
</dbReference>
<dbReference type="Pfam" id="PF00527">
    <property type="entry name" value="E7"/>
    <property type="match status" value="1"/>
</dbReference>
<dbReference type="GO" id="GO:0039645">
    <property type="term" value="P:symbiont-mediated perturbation of host cell cycle G1/S transition checkpoint"/>
    <property type="evidence" value="ECO:0007669"/>
    <property type="project" value="UniProtKB-UniRule"/>
</dbReference>
<evidence type="ECO:0000256" key="4">
    <source>
        <dbReference type="ARBA" id="ARBA00022581"/>
    </source>
</evidence>
<proteinExistence type="inferred from homology"/>
<keyword evidence="14 18" id="KW-1035">Host cytoplasm</keyword>
<organism evidence="20">
    <name type="scientific">Bovine papillomavirus type 1</name>
    <dbReference type="NCBI Taxonomy" id="337052"/>
    <lineage>
        <taxon>Viruses</taxon>
        <taxon>Monodnaviria</taxon>
        <taxon>Shotokuvirae</taxon>
        <taxon>Cossaviricota</taxon>
        <taxon>Papovaviricetes</taxon>
        <taxon>Zurhausenvirales</taxon>
        <taxon>Papillomaviridae</taxon>
        <taxon>Firstpapillomavirinae</taxon>
        <taxon>Deltapapillomavirus</taxon>
    </lineage>
</organism>
<comment type="caution">
    <text evidence="18">Lacks conserved residue(s) required for the propagation of feature annotation.</text>
</comment>
<evidence type="ECO:0000256" key="12">
    <source>
        <dbReference type="ARBA" id="ARBA00023159"/>
    </source>
</evidence>
<evidence type="ECO:0000256" key="3">
    <source>
        <dbReference type="ARBA" id="ARBA00022562"/>
    </source>
</evidence>
<feature type="zinc finger region" evidence="18">
    <location>
        <begin position="82"/>
        <end position="118"/>
    </location>
</feature>
<keyword evidence="9 18" id="KW-0862">Zinc</keyword>
<evidence type="ECO:0000256" key="6">
    <source>
        <dbReference type="ARBA" id="ARBA00022723"/>
    </source>
</evidence>
<evidence type="ECO:0000256" key="18">
    <source>
        <dbReference type="HAMAP-Rule" id="MF_04004"/>
    </source>
</evidence>
<evidence type="ECO:0000256" key="9">
    <source>
        <dbReference type="ARBA" id="ARBA00022833"/>
    </source>
</evidence>
<evidence type="ECO:0000256" key="10">
    <source>
        <dbReference type="ARBA" id="ARBA00023015"/>
    </source>
</evidence>
<dbReference type="GO" id="GO:0003700">
    <property type="term" value="F:DNA-binding transcription factor activity"/>
    <property type="evidence" value="ECO:0007669"/>
    <property type="project" value="UniProtKB-UniRule"/>
</dbReference>
<evidence type="ECO:0000256" key="2">
    <source>
        <dbReference type="ARBA" id="ARBA00022518"/>
    </source>
</evidence>
<keyword evidence="6 18" id="KW-0479">Metal-binding</keyword>
<sequence length="127" mass="13611">MVQGPNTHRNSDDSPAGPLLILSPCAGTPTRSPAAPDAPDFRLPCHFGRPTRKRGPTTPPLSSPGKLCATGPRRVYSVTVCCGNCGKELTFAVKTSSTSLLGFEHLLNSDLDLLCPRCESRERHGKR</sequence>
<keyword evidence="12 18" id="KW-0010">Activator</keyword>
<evidence type="ECO:0000256" key="15">
    <source>
        <dbReference type="ARBA" id="ARBA00023258"/>
    </source>
</evidence>
<keyword evidence="7 18" id="KW-0863">Zinc-finger</keyword>
<dbReference type="InterPro" id="IPR000148">
    <property type="entry name" value="Papilloma_E7"/>
</dbReference>
<keyword evidence="3 18" id="KW-1048">Host nucleus</keyword>
<evidence type="ECO:0000256" key="8">
    <source>
        <dbReference type="ARBA" id="ARBA00022830"/>
    </source>
</evidence>
<dbReference type="Gene3D" id="3.30.160.330">
    <property type="match status" value="1"/>
</dbReference>
<keyword evidence="2 18" id="KW-0244">Early protein</keyword>
<gene>
    <name evidence="18 20" type="primary">E7</name>
</gene>
<keyword evidence="11 18" id="KW-0238">DNA-binding</keyword>
<keyword evidence="15" id="KW-0922">Interferon antiviral system evasion</keyword>
<dbReference type="GO" id="GO:0003677">
    <property type="term" value="F:DNA binding"/>
    <property type="evidence" value="ECO:0007669"/>
    <property type="project" value="UniProtKB-UniRule"/>
</dbReference>
<dbReference type="GO" id="GO:0052170">
    <property type="term" value="P:symbiont-mediated suppression of host innate immune response"/>
    <property type="evidence" value="ECO:0007669"/>
    <property type="project" value="UniProtKB-KW"/>
</dbReference>
<accession>A0A2H4QT36</accession>
<dbReference type="GO" id="GO:0008270">
    <property type="term" value="F:zinc ion binding"/>
    <property type="evidence" value="ECO:0007669"/>
    <property type="project" value="UniProtKB-KW"/>
</dbReference>
<comment type="PTM">
    <text evidence="18">Highly phosphorylated.</text>
</comment>
<name>A0A2H4QT36_BPV1</name>
<comment type="domain">
    <text evidence="18">The E7 terminal domain is an intrinsically disordered domain, whose flexibility and conformational transitions confer target adaptability to the oncoprotein. It allows adaptation to a variety of protein targets and exposes the PEST degradation sequence that regulates its turnover in the cell.</text>
</comment>
<evidence type="ECO:0000256" key="17">
    <source>
        <dbReference type="ARBA" id="ARBA00023309"/>
    </source>
</evidence>
<keyword evidence="10 18" id="KW-0805">Transcription regulation</keyword>
<keyword evidence="8 18" id="KW-1114">Inhibition of host interferon signaling pathway by virus</keyword>
<dbReference type="SUPFAM" id="SSF161234">
    <property type="entry name" value="E7 C-terminal domain-like"/>
    <property type="match status" value="1"/>
</dbReference>
<comment type="similarity">
    <text evidence="18">Belongs to the papillomaviridae E7 protein family.</text>
</comment>
<evidence type="ECO:0000256" key="13">
    <source>
        <dbReference type="ARBA" id="ARBA00023163"/>
    </source>
</evidence>
<feature type="short sequence motif" description="Nuclear export signal" evidence="18">
    <location>
        <begin position="100"/>
        <end position="108"/>
    </location>
</feature>
<evidence type="ECO:0000256" key="14">
    <source>
        <dbReference type="ARBA" id="ARBA00023200"/>
    </source>
</evidence>
<keyword evidence="13 18" id="KW-0804">Transcription</keyword>
<dbReference type="EMBL" id="MF435916">
    <property type="protein sequence ID" value="ATX74935.1"/>
    <property type="molecule type" value="Genomic_DNA"/>
</dbReference>
<evidence type="ECO:0000313" key="20">
    <source>
        <dbReference type="EMBL" id="ATX74935.1"/>
    </source>
</evidence>
<dbReference type="GO" id="GO:0030430">
    <property type="term" value="C:host cell cytoplasm"/>
    <property type="evidence" value="ECO:0007669"/>
    <property type="project" value="UniProtKB-SubCell"/>
</dbReference>
<dbReference type="HAMAP" id="MF_04004">
    <property type="entry name" value="PPV_E7"/>
    <property type="match status" value="1"/>
</dbReference>
<dbReference type="GO" id="GO:0042025">
    <property type="term" value="C:host cell nucleus"/>
    <property type="evidence" value="ECO:0007669"/>
    <property type="project" value="UniProtKB-SubCell"/>
</dbReference>
<evidence type="ECO:0000256" key="11">
    <source>
        <dbReference type="ARBA" id="ARBA00023125"/>
    </source>
</evidence>
<evidence type="ECO:0000256" key="1">
    <source>
        <dbReference type="ARBA" id="ARBA00022504"/>
    </source>
</evidence>